<keyword evidence="1" id="KW-0806">Transcription termination</keyword>
<dbReference type="Pfam" id="PF00467">
    <property type="entry name" value="KOW"/>
    <property type="match status" value="1"/>
</dbReference>
<keyword evidence="2" id="KW-0889">Transcription antitermination</keyword>
<accession>A0A383DIJ4</accession>
<dbReference type="Pfam" id="PF02357">
    <property type="entry name" value="NusG"/>
    <property type="match status" value="1"/>
</dbReference>
<dbReference type="InterPro" id="IPR005824">
    <property type="entry name" value="KOW"/>
</dbReference>
<dbReference type="PANTHER" id="PTHR30265">
    <property type="entry name" value="RHO-INTERACTING TRANSCRIPTION TERMINATION FACTOR NUSG"/>
    <property type="match status" value="1"/>
</dbReference>
<dbReference type="FunFam" id="2.30.30.30:FF:000002">
    <property type="entry name" value="Transcription termination/antitermination factor NusG"/>
    <property type="match status" value="1"/>
</dbReference>
<dbReference type="Gene3D" id="2.30.30.30">
    <property type="match status" value="1"/>
</dbReference>
<organism evidence="7">
    <name type="scientific">marine metagenome</name>
    <dbReference type="NCBI Taxonomy" id="408172"/>
    <lineage>
        <taxon>unclassified sequences</taxon>
        <taxon>metagenomes</taxon>
        <taxon>ecological metagenomes</taxon>
    </lineage>
</organism>
<name>A0A383DIJ4_9ZZZZ</name>
<dbReference type="PRINTS" id="PR00338">
    <property type="entry name" value="NUSGTNSCPFCT"/>
</dbReference>
<evidence type="ECO:0000259" key="5">
    <source>
        <dbReference type="SMART" id="SM00738"/>
    </source>
</evidence>
<feature type="domain" description="NusG-like N-terminal" evidence="5">
    <location>
        <begin position="1"/>
        <end position="108"/>
    </location>
</feature>
<dbReference type="SMART" id="SM00738">
    <property type="entry name" value="NGN"/>
    <property type="match status" value="1"/>
</dbReference>
<dbReference type="GO" id="GO:0031564">
    <property type="term" value="P:transcription antitermination"/>
    <property type="evidence" value="ECO:0007669"/>
    <property type="project" value="UniProtKB-KW"/>
</dbReference>
<dbReference type="CDD" id="cd09891">
    <property type="entry name" value="NGN_Bact_1"/>
    <property type="match status" value="1"/>
</dbReference>
<dbReference type="Gene3D" id="3.30.70.940">
    <property type="entry name" value="NusG, N-terminal domain"/>
    <property type="match status" value="1"/>
</dbReference>
<gene>
    <name evidence="7" type="ORF">METZ01_LOCUS496988</name>
</gene>
<dbReference type="CDD" id="cd06091">
    <property type="entry name" value="KOW_NusG"/>
    <property type="match status" value="1"/>
</dbReference>
<evidence type="ECO:0000256" key="4">
    <source>
        <dbReference type="ARBA" id="ARBA00023163"/>
    </source>
</evidence>
<dbReference type="GO" id="GO:0006353">
    <property type="term" value="P:DNA-templated transcription termination"/>
    <property type="evidence" value="ECO:0007669"/>
    <property type="project" value="UniProtKB-KW"/>
</dbReference>
<dbReference type="SMART" id="SM00739">
    <property type="entry name" value="KOW"/>
    <property type="match status" value="1"/>
</dbReference>
<dbReference type="InterPro" id="IPR036735">
    <property type="entry name" value="NGN_dom_sf"/>
</dbReference>
<dbReference type="InterPro" id="IPR043425">
    <property type="entry name" value="NusG-like"/>
</dbReference>
<dbReference type="InterPro" id="IPR008991">
    <property type="entry name" value="Translation_prot_SH3-like_sf"/>
</dbReference>
<dbReference type="InterPro" id="IPR015869">
    <property type="entry name" value="Transcrpt_antiterm_NusG_bac_CS"/>
</dbReference>
<dbReference type="PANTHER" id="PTHR30265:SF2">
    <property type="entry name" value="TRANSCRIPTION TERMINATION_ANTITERMINATION PROTEIN NUSG"/>
    <property type="match status" value="1"/>
</dbReference>
<dbReference type="InterPro" id="IPR014722">
    <property type="entry name" value="Rib_uL2_dom2"/>
</dbReference>
<dbReference type="NCBIfam" id="TIGR00922">
    <property type="entry name" value="nusG"/>
    <property type="match status" value="1"/>
</dbReference>
<evidence type="ECO:0000256" key="2">
    <source>
        <dbReference type="ARBA" id="ARBA00022814"/>
    </source>
</evidence>
<dbReference type="SUPFAM" id="SSF50104">
    <property type="entry name" value="Translation proteins SH3-like domain"/>
    <property type="match status" value="1"/>
</dbReference>
<dbReference type="GO" id="GO:0006354">
    <property type="term" value="P:DNA-templated transcription elongation"/>
    <property type="evidence" value="ECO:0007669"/>
    <property type="project" value="InterPro"/>
</dbReference>
<proteinExistence type="inferred from homology"/>
<reference evidence="7" key="1">
    <citation type="submission" date="2018-05" db="EMBL/GenBank/DDBJ databases">
        <authorList>
            <person name="Lanie J.A."/>
            <person name="Ng W.-L."/>
            <person name="Kazmierczak K.M."/>
            <person name="Andrzejewski T.M."/>
            <person name="Davidsen T.M."/>
            <person name="Wayne K.J."/>
            <person name="Tettelin H."/>
            <person name="Glass J.I."/>
            <person name="Rusch D."/>
            <person name="Podicherti R."/>
            <person name="Tsui H.-C.T."/>
            <person name="Winkler M.E."/>
        </authorList>
    </citation>
    <scope>NUCLEOTIDE SEQUENCE</scope>
</reference>
<dbReference type="SUPFAM" id="SSF82679">
    <property type="entry name" value="N-utilization substance G protein NusG, N-terminal domain"/>
    <property type="match status" value="1"/>
</dbReference>
<evidence type="ECO:0008006" key="8">
    <source>
        <dbReference type="Google" id="ProtNLM"/>
    </source>
</evidence>
<dbReference type="PROSITE" id="PS01014">
    <property type="entry name" value="NUSG"/>
    <property type="match status" value="1"/>
</dbReference>
<dbReference type="GO" id="GO:0005829">
    <property type="term" value="C:cytosol"/>
    <property type="evidence" value="ECO:0007669"/>
    <property type="project" value="UniProtKB-ARBA"/>
</dbReference>
<evidence type="ECO:0000256" key="3">
    <source>
        <dbReference type="ARBA" id="ARBA00023015"/>
    </source>
</evidence>
<feature type="domain" description="KOW" evidence="6">
    <location>
        <begin position="120"/>
        <end position="147"/>
    </location>
</feature>
<dbReference type="InterPro" id="IPR001062">
    <property type="entry name" value="Transcrpt_antiterm_NusG"/>
</dbReference>
<keyword evidence="4" id="KW-0804">Transcription</keyword>
<dbReference type="InterPro" id="IPR006645">
    <property type="entry name" value="NGN-like_dom"/>
</dbReference>
<dbReference type="AlphaFoldDB" id="A0A383DIJ4"/>
<evidence type="ECO:0000313" key="7">
    <source>
        <dbReference type="EMBL" id="SVE44134.1"/>
    </source>
</evidence>
<sequence length="174" mass="19567">MNWYIVQAYSGFENKVADSIKDIMSKNSLESSLGEILVPTQKVTEVKKGKRTQRQKKYFPGYVLVKIDLSKQIYHKIKNIQKVSGFLGPEGKPIPVSENEIEKIINQVNQSEINPSSGITFEIGEKVKVCDGPFASFSGLVEEIDEEKSRLKVSVSIFGRPTPVDLDFNQVEKN</sequence>
<evidence type="ECO:0000259" key="6">
    <source>
        <dbReference type="SMART" id="SM00739"/>
    </source>
</evidence>
<keyword evidence="3" id="KW-0805">Transcription regulation</keyword>
<evidence type="ECO:0000256" key="1">
    <source>
        <dbReference type="ARBA" id="ARBA00022472"/>
    </source>
</evidence>
<dbReference type="HAMAP" id="MF_00948">
    <property type="entry name" value="NusG"/>
    <property type="match status" value="1"/>
</dbReference>
<dbReference type="InterPro" id="IPR047050">
    <property type="entry name" value="NGN"/>
</dbReference>
<dbReference type="GO" id="GO:0032784">
    <property type="term" value="P:regulation of DNA-templated transcription elongation"/>
    <property type="evidence" value="ECO:0007669"/>
    <property type="project" value="InterPro"/>
</dbReference>
<dbReference type="EMBL" id="UINC01217507">
    <property type="protein sequence ID" value="SVE44134.1"/>
    <property type="molecule type" value="Genomic_DNA"/>
</dbReference>
<protein>
    <recommendedName>
        <fullName evidence="8">NusG-like N-terminal domain-containing protein</fullName>
    </recommendedName>
</protein>